<feature type="domain" description="Nudix hydrolase" evidence="12">
    <location>
        <begin position="3"/>
        <end position="127"/>
    </location>
</feature>
<accession>A0A2T4U5Z4</accession>
<keyword evidence="6" id="KW-0227">DNA damage</keyword>
<dbReference type="PROSITE" id="PS51462">
    <property type="entry name" value="NUDIX"/>
    <property type="match status" value="1"/>
</dbReference>
<dbReference type="SUPFAM" id="SSF55811">
    <property type="entry name" value="Nudix"/>
    <property type="match status" value="1"/>
</dbReference>
<evidence type="ECO:0000256" key="4">
    <source>
        <dbReference type="ARBA" id="ARBA00022705"/>
    </source>
</evidence>
<organism evidence="13 14">
    <name type="scientific">Alkalicoccus saliphilus</name>
    <dbReference type="NCBI Taxonomy" id="200989"/>
    <lineage>
        <taxon>Bacteria</taxon>
        <taxon>Bacillati</taxon>
        <taxon>Bacillota</taxon>
        <taxon>Bacilli</taxon>
        <taxon>Bacillales</taxon>
        <taxon>Bacillaceae</taxon>
        <taxon>Alkalicoccus</taxon>
    </lineage>
</organism>
<evidence type="ECO:0000256" key="7">
    <source>
        <dbReference type="ARBA" id="ARBA00022801"/>
    </source>
</evidence>
<reference evidence="13 14" key="1">
    <citation type="submission" date="2018-03" db="EMBL/GenBank/DDBJ databases">
        <title>Alkalicoccus saliphilus sp. nov., isolated from a mineral pool.</title>
        <authorList>
            <person name="Zhao B."/>
        </authorList>
    </citation>
    <scope>NUCLEOTIDE SEQUENCE [LARGE SCALE GENOMIC DNA]</scope>
    <source>
        <strain evidence="13 14">6AG</strain>
    </source>
</reference>
<dbReference type="InterPro" id="IPR000086">
    <property type="entry name" value="NUDIX_hydrolase_dom"/>
</dbReference>
<gene>
    <name evidence="13" type="ORF">C6Y45_09245</name>
</gene>
<evidence type="ECO:0000313" key="14">
    <source>
        <dbReference type="Proteomes" id="UP000240509"/>
    </source>
</evidence>
<dbReference type="CDD" id="cd03425">
    <property type="entry name" value="NUDIX_MutT_NudA_like"/>
    <property type="match status" value="1"/>
</dbReference>
<dbReference type="InterPro" id="IPR015797">
    <property type="entry name" value="NUDIX_hydrolase-like_dom_sf"/>
</dbReference>
<evidence type="ECO:0000259" key="12">
    <source>
        <dbReference type="PROSITE" id="PS51462"/>
    </source>
</evidence>
<keyword evidence="8" id="KW-0460">Magnesium</keyword>
<keyword evidence="14" id="KW-1185">Reference proteome</keyword>
<evidence type="ECO:0000313" key="13">
    <source>
        <dbReference type="EMBL" id="PTL38813.1"/>
    </source>
</evidence>
<protein>
    <recommendedName>
        <fullName evidence="11">8-oxo-dGTP diphosphatase</fullName>
        <ecNumber evidence="11">3.6.1.55</ecNumber>
    </recommendedName>
</protein>
<dbReference type="RefSeq" id="WP_107584945.1">
    <property type="nucleotide sequence ID" value="NZ_PZJJ01000013.1"/>
</dbReference>
<dbReference type="Gene3D" id="3.90.79.10">
    <property type="entry name" value="Nucleoside Triphosphate Pyrophosphohydrolase"/>
    <property type="match status" value="1"/>
</dbReference>
<dbReference type="EMBL" id="PZJJ01000013">
    <property type="protein sequence ID" value="PTL38813.1"/>
    <property type="molecule type" value="Genomic_DNA"/>
</dbReference>
<dbReference type="Proteomes" id="UP000240509">
    <property type="component" value="Unassembled WGS sequence"/>
</dbReference>
<evidence type="ECO:0000256" key="3">
    <source>
        <dbReference type="ARBA" id="ARBA00022457"/>
    </source>
</evidence>
<comment type="cofactor">
    <cofactor evidence="1">
        <name>Mg(2+)</name>
        <dbReference type="ChEBI" id="CHEBI:18420"/>
    </cofactor>
</comment>
<sequence>MKKKVKVVAAVIEQEGKVLCALRSSQMSIPNVWEFPGGKVEEGESLQTALEREIEEELACSIKAGSIFHDHTHEYEAAVVQLIALKAKLIEGAPAAQEHEELLWLPKESLASLVWAPADVPAVEALIEEKKVLNS</sequence>
<dbReference type="GO" id="GO:0044716">
    <property type="term" value="F:8-oxo-GDP phosphatase activity"/>
    <property type="evidence" value="ECO:0007669"/>
    <property type="project" value="TreeGrafter"/>
</dbReference>
<comment type="similarity">
    <text evidence="2">Belongs to the Nudix hydrolase family.</text>
</comment>
<evidence type="ECO:0000256" key="6">
    <source>
        <dbReference type="ARBA" id="ARBA00022763"/>
    </source>
</evidence>
<dbReference type="GO" id="GO:0008413">
    <property type="term" value="F:8-oxo-7,8-dihydroguanosine triphosphate pyrophosphatase activity"/>
    <property type="evidence" value="ECO:0007669"/>
    <property type="project" value="TreeGrafter"/>
</dbReference>
<dbReference type="InterPro" id="IPR047127">
    <property type="entry name" value="MutT-like"/>
</dbReference>
<dbReference type="PRINTS" id="PR00502">
    <property type="entry name" value="NUDIXFAMILY"/>
</dbReference>
<name>A0A2T4U5Z4_9BACI</name>
<keyword evidence="5" id="KW-0479">Metal-binding</keyword>
<dbReference type="Pfam" id="PF00293">
    <property type="entry name" value="NUDIX"/>
    <property type="match status" value="1"/>
</dbReference>
<dbReference type="GO" id="GO:0035539">
    <property type="term" value="F:8-oxo-7,8-dihydrodeoxyguanosine triphosphate pyrophosphatase activity"/>
    <property type="evidence" value="ECO:0007669"/>
    <property type="project" value="UniProtKB-EC"/>
</dbReference>
<dbReference type="OrthoDB" id="9810648at2"/>
<dbReference type="InterPro" id="IPR020476">
    <property type="entry name" value="Nudix_hydrolase"/>
</dbReference>
<keyword evidence="9" id="KW-0234">DNA repair</keyword>
<dbReference type="EC" id="3.6.1.55" evidence="11"/>
<dbReference type="PANTHER" id="PTHR47707">
    <property type="entry name" value="8-OXO-DGTP DIPHOSPHATASE"/>
    <property type="match status" value="1"/>
</dbReference>
<dbReference type="PANTHER" id="PTHR47707:SF1">
    <property type="entry name" value="NUDIX HYDROLASE FAMILY PROTEIN"/>
    <property type="match status" value="1"/>
</dbReference>
<keyword evidence="3" id="KW-0515">Mutator protein</keyword>
<dbReference type="GO" id="GO:0044715">
    <property type="term" value="F:8-oxo-dGDP phosphatase activity"/>
    <property type="evidence" value="ECO:0007669"/>
    <property type="project" value="TreeGrafter"/>
</dbReference>
<evidence type="ECO:0000256" key="10">
    <source>
        <dbReference type="ARBA" id="ARBA00035861"/>
    </source>
</evidence>
<keyword evidence="4" id="KW-0235">DNA replication</keyword>
<evidence type="ECO:0000256" key="2">
    <source>
        <dbReference type="ARBA" id="ARBA00005582"/>
    </source>
</evidence>
<evidence type="ECO:0000256" key="1">
    <source>
        <dbReference type="ARBA" id="ARBA00001946"/>
    </source>
</evidence>
<dbReference type="GO" id="GO:0046872">
    <property type="term" value="F:metal ion binding"/>
    <property type="evidence" value="ECO:0007669"/>
    <property type="project" value="UniProtKB-KW"/>
</dbReference>
<dbReference type="GO" id="GO:0006260">
    <property type="term" value="P:DNA replication"/>
    <property type="evidence" value="ECO:0007669"/>
    <property type="project" value="UniProtKB-KW"/>
</dbReference>
<proteinExistence type="inferred from homology"/>
<comment type="catalytic activity">
    <reaction evidence="10">
        <text>8-oxo-dGTP + H2O = 8-oxo-dGMP + diphosphate + H(+)</text>
        <dbReference type="Rhea" id="RHEA:31575"/>
        <dbReference type="ChEBI" id="CHEBI:15377"/>
        <dbReference type="ChEBI" id="CHEBI:15378"/>
        <dbReference type="ChEBI" id="CHEBI:33019"/>
        <dbReference type="ChEBI" id="CHEBI:63224"/>
        <dbReference type="ChEBI" id="CHEBI:77896"/>
        <dbReference type="EC" id="3.6.1.55"/>
    </reaction>
</comment>
<comment type="caution">
    <text evidence="13">The sequence shown here is derived from an EMBL/GenBank/DDBJ whole genome shotgun (WGS) entry which is preliminary data.</text>
</comment>
<dbReference type="AlphaFoldDB" id="A0A2T4U5Z4"/>
<evidence type="ECO:0000256" key="5">
    <source>
        <dbReference type="ARBA" id="ARBA00022723"/>
    </source>
</evidence>
<dbReference type="GO" id="GO:0006281">
    <property type="term" value="P:DNA repair"/>
    <property type="evidence" value="ECO:0007669"/>
    <property type="project" value="UniProtKB-KW"/>
</dbReference>
<evidence type="ECO:0000256" key="11">
    <source>
        <dbReference type="ARBA" id="ARBA00038905"/>
    </source>
</evidence>
<evidence type="ECO:0000256" key="9">
    <source>
        <dbReference type="ARBA" id="ARBA00023204"/>
    </source>
</evidence>
<evidence type="ECO:0000256" key="8">
    <source>
        <dbReference type="ARBA" id="ARBA00022842"/>
    </source>
</evidence>
<keyword evidence="7" id="KW-0378">Hydrolase</keyword>